<protein>
    <submittedName>
        <fullName evidence="1">Uncharacterized protein</fullName>
    </submittedName>
</protein>
<name>A0A5N7AFD1_9EURO</name>
<dbReference type="RefSeq" id="XP_031931613.1">
    <property type="nucleotide sequence ID" value="XM_032076540.1"/>
</dbReference>
<reference evidence="1 2" key="1">
    <citation type="submission" date="2019-04" db="EMBL/GenBank/DDBJ databases">
        <title>Friends and foes A comparative genomics studyof 23 Aspergillus species from section Flavi.</title>
        <authorList>
            <consortium name="DOE Joint Genome Institute"/>
            <person name="Kjaerbolling I."/>
            <person name="Vesth T."/>
            <person name="Frisvad J.C."/>
            <person name="Nybo J.L."/>
            <person name="Theobald S."/>
            <person name="Kildgaard S."/>
            <person name="Isbrandt T."/>
            <person name="Kuo A."/>
            <person name="Sato A."/>
            <person name="Lyhne E.K."/>
            <person name="Kogle M.E."/>
            <person name="Wiebenga A."/>
            <person name="Kun R.S."/>
            <person name="Lubbers R.J."/>
            <person name="Makela M.R."/>
            <person name="Barry K."/>
            <person name="Chovatia M."/>
            <person name="Clum A."/>
            <person name="Daum C."/>
            <person name="Haridas S."/>
            <person name="He G."/>
            <person name="LaButti K."/>
            <person name="Lipzen A."/>
            <person name="Mondo S."/>
            <person name="Riley R."/>
            <person name="Salamov A."/>
            <person name="Simmons B.A."/>
            <person name="Magnuson J.K."/>
            <person name="Henrissat B."/>
            <person name="Mortensen U.H."/>
            <person name="Larsen T.O."/>
            <person name="Devries R.P."/>
            <person name="Grigoriev I.V."/>
            <person name="Machida M."/>
            <person name="Baker S.E."/>
            <person name="Andersen M.R."/>
        </authorList>
    </citation>
    <scope>NUCLEOTIDE SEQUENCE [LARGE SCALE GENOMIC DNA]</scope>
    <source>
        <strain evidence="1 2">CBS 763.97</strain>
    </source>
</reference>
<dbReference type="EMBL" id="ML737583">
    <property type="protein sequence ID" value="KAE8368532.1"/>
    <property type="molecule type" value="Genomic_DNA"/>
</dbReference>
<keyword evidence="2" id="KW-1185">Reference proteome</keyword>
<evidence type="ECO:0000313" key="1">
    <source>
        <dbReference type="EMBL" id="KAE8368532.1"/>
    </source>
</evidence>
<gene>
    <name evidence="1" type="ORF">BDV27DRAFT_40018</name>
</gene>
<organism evidence="1 2">
    <name type="scientific">Aspergillus caelatus</name>
    <dbReference type="NCBI Taxonomy" id="61420"/>
    <lineage>
        <taxon>Eukaryota</taxon>
        <taxon>Fungi</taxon>
        <taxon>Dikarya</taxon>
        <taxon>Ascomycota</taxon>
        <taxon>Pezizomycotina</taxon>
        <taxon>Eurotiomycetes</taxon>
        <taxon>Eurotiomycetidae</taxon>
        <taxon>Eurotiales</taxon>
        <taxon>Aspergillaceae</taxon>
        <taxon>Aspergillus</taxon>
        <taxon>Aspergillus subgen. Circumdati</taxon>
    </lineage>
</organism>
<evidence type="ECO:0000313" key="2">
    <source>
        <dbReference type="Proteomes" id="UP000326268"/>
    </source>
</evidence>
<dbReference type="GeneID" id="43660986"/>
<dbReference type="AlphaFoldDB" id="A0A5N7AFD1"/>
<accession>A0A5N7AFD1</accession>
<dbReference type="Proteomes" id="UP000326268">
    <property type="component" value="Unassembled WGS sequence"/>
</dbReference>
<proteinExistence type="predicted"/>
<sequence>MRKGSPTWPSRRISAIISSTLTFSSSQNPVFIPRTSVVPRENDHALIPTDSGIRLPSGMTSVSQQRIYMDGNREPSSLRHQAGKEGILSMVGNYGMDR</sequence>